<feature type="region of interest" description="Disordered" evidence="1">
    <location>
        <begin position="112"/>
        <end position="206"/>
    </location>
</feature>
<feature type="region of interest" description="Disordered" evidence="1">
    <location>
        <begin position="1"/>
        <end position="69"/>
    </location>
</feature>
<feature type="compositionally biased region" description="Pro residues" evidence="1">
    <location>
        <begin position="43"/>
        <end position="52"/>
    </location>
</feature>
<dbReference type="Proteomes" id="UP000268162">
    <property type="component" value="Unassembled WGS sequence"/>
</dbReference>
<gene>
    <name evidence="2" type="ORF">BJ085DRAFT_37618</name>
</gene>
<evidence type="ECO:0000313" key="3">
    <source>
        <dbReference type="Proteomes" id="UP000268162"/>
    </source>
</evidence>
<organism evidence="2 3">
    <name type="scientific">Dimargaris cristalligena</name>
    <dbReference type="NCBI Taxonomy" id="215637"/>
    <lineage>
        <taxon>Eukaryota</taxon>
        <taxon>Fungi</taxon>
        <taxon>Fungi incertae sedis</taxon>
        <taxon>Zoopagomycota</taxon>
        <taxon>Kickxellomycotina</taxon>
        <taxon>Dimargaritomycetes</taxon>
        <taxon>Dimargaritales</taxon>
        <taxon>Dimargaritaceae</taxon>
        <taxon>Dimargaris</taxon>
    </lineage>
</organism>
<proteinExistence type="predicted"/>
<dbReference type="EMBL" id="ML002475">
    <property type="protein sequence ID" value="RKP37585.1"/>
    <property type="molecule type" value="Genomic_DNA"/>
</dbReference>
<feature type="compositionally biased region" description="Low complexity" evidence="1">
    <location>
        <begin position="31"/>
        <end position="42"/>
    </location>
</feature>
<protein>
    <submittedName>
        <fullName evidence="2">Uncharacterized protein</fullName>
    </submittedName>
</protein>
<feature type="compositionally biased region" description="Pro residues" evidence="1">
    <location>
        <begin position="143"/>
        <end position="153"/>
    </location>
</feature>
<dbReference type="AlphaFoldDB" id="A0A4P9ZVG9"/>
<keyword evidence="3" id="KW-1185">Reference proteome</keyword>
<feature type="compositionally biased region" description="Polar residues" evidence="1">
    <location>
        <begin position="14"/>
        <end position="23"/>
    </location>
</feature>
<evidence type="ECO:0000256" key="1">
    <source>
        <dbReference type="SAM" id="MobiDB-lite"/>
    </source>
</evidence>
<evidence type="ECO:0000313" key="2">
    <source>
        <dbReference type="EMBL" id="RKP37585.1"/>
    </source>
</evidence>
<accession>A0A4P9ZVG9</accession>
<sequence length="400" mass="42361">MPRTPAPHPDDAAGSTSHILQQVQRTRRSRLAQAAAATAHSPGSPPLPPTAPTDPGGSGGPDTFTSILLSDPASPVAATAYQADTASSAGLGSWVSVASSGVLSLNASDMESELDSEGGHLTPRARTKLQRRRRAAMSSLPPLQLPLAPPQQLSPPTRISQSTGAKGPHPSLAQVNVNANANTTVPPPPLPTRPTEQPTAMSPLPTTGVTTEVEAELRASLSTLLEPHSRRPSLPPRRQDLRPLVLAVPTPPPLVELGDLETSNAPSPAPSLCSDIMATPAPVPAPSHHHPLPATTHWEVMARPQTLRQVASLASLSQGPDNHARRPHPYQPHFHSHNSVGPSQFQISSWATRGTPLHMDTALLLFSNRPEALVYMDRPKALTPPYDYWSAASDRSMRPV</sequence>
<reference evidence="3" key="1">
    <citation type="journal article" date="2018" name="Nat. Microbiol.">
        <title>Leveraging single-cell genomics to expand the fungal tree of life.</title>
        <authorList>
            <person name="Ahrendt S.R."/>
            <person name="Quandt C.A."/>
            <person name="Ciobanu D."/>
            <person name="Clum A."/>
            <person name="Salamov A."/>
            <person name="Andreopoulos B."/>
            <person name="Cheng J.F."/>
            <person name="Woyke T."/>
            <person name="Pelin A."/>
            <person name="Henrissat B."/>
            <person name="Reynolds N.K."/>
            <person name="Benny G.L."/>
            <person name="Smith M.E."/>
            <person name="James T.Y."/>
            <person name="Grigoriev I.V."/>
        </authorList>
    </citation>
    <scope>NUCLEOTIDE SEQUENCE [LARGE SCALE GENOMIC DNA]</scope>
    <source>
        <strain evidence="3">RSA 468</strain>
    </source>
</reference>
<name>A0A4P9ZVG9_9FUNG</name>
<feature type="compositionally biased region" description="Polar residues" evidence="1">
    <location>
        <begin position="173"/>
        <end position="182"/>
    </location>
</feature>
<feature type="region of interest" description="Disordered" evidence="1">
    <location>
        <begin position="317"/>
        <end position="342"/>
    </location>
</feature>
<feature type="non-terminal residue" evidence="2">
    <location>
        <position position="400"/>
    </location>
</feature>
<feature type="compositionally biased region" description="Basic residues" evidence="1">
    <location>
        <begin position="123"/>
        <end position="135"/>
    </location>
</feature>